<feature type="coiled-coil region" evidence="2">
    <location>
        <begin position="5"/>
        <end position="66"/>
    </location>
</feature>
<dbReference type="Gene3D" id="3.30.2400.10">
    <property type="entry name" value="Major capsid protein gp5"/>
    <property type="match status" value="1"/>
</dbReference>
<sequence>MAETIQAMRERRNALVKETRNLLDNNPGATWNDDHQKQYDEKMAEVERIDAAIARHQKQLDAEADEAFKAMGGRETDAEPGKPKDKLNALYARWLARGDKGLSAEDWQTVQAAMSADPDTSPENGGYTVPKETARTILETLKAYGGMREVATIITTSGGNPLSFPTTDGTAEEGELVPENTAATDEDIEFGITTLKGFKFSSKVVTVPFELLQDSAIDVEALVNGRLSQRLGRITNRLYTTGTGSGQPMGIVTASATGKTGAVSATPVITYEDLVDLEHSVDPAYRTNAGYMFHDQVLAMVRKIKDNDGRPIFVPSLADGSVGGAPARLMNRNITINQHMATPAAGAKTVLFGDFKKYTIRDIMNVTLFRFTDSAYTKKGQVGFLAWMRSDGNLLDVGGAVKHFRHGAAA</sequence>
<proteinExistence type="predicted"/>
<gene>
    <name evidence="4" type="ORF">GCM10009097_06960</name>
</gene>
<dbReference type="Proteomes" id="UP001501706">
    <property type="component" value="Unassembled WGS sequence"/>
</dbReference>
<evidence type="ECO:0000313" key="4">
    <source>
        <dbReference type="EMBL" id="GAA0493691.1"/>
    </source>
</evidence>
<evidence type="ECO:0000313" key="5">
    <source>
        <dbReference type="Proteomes" id="UP001501706"/>
    </source>
</evidence>
<dbReference type="InterPro" id="IPR054612">
    <property type="entry name" value="Phage_capsid-like_C"/>
</dbReference>
<keyword evidence="5" id="KW-1185">Reference proteome</keyword>
<dbReference type="InterPro" id="IPR024455">
    <property type="entry name" value="Phage_capsid"/>
</dbReference>
<protein>
    <submittedName>
        <fullName evidence="4">Phage major capsid protein</fullName>
    </submittedName>
</protein>
<comment type="subcellular location">
    <subcellularLocation>
        <location evidence="1">Virion</location>
    </subcellularLocation>
</comment>
<keyword evidence="2" id="KW-0175">Coiled coil</keyword>
<reference evidence="4 5" key="1">
    <citation type="journal article" date="2019" name="Int. J. Syst. Evol. Microbiol.">
        <title>The Global Catalogue of Microorganisms (GCM) 10K type strain sequencing project: providing services to taxonomists for standard genome sequencing and annotation.</title>
        <authorList>
            <consortium name="The Broad Institute Genomics Platform"/>
            <consortium name="The Broad Institute Genome Sequencing Center for Infectious Disease"/>
            <person name="Wu L."/>
            <person name="Ma J."/>
        </authorList>
    </citation>
    <scope>NUCLEOTIDE SEQUENCE [LARGE SCALE GENOMIC DNA]</scope>
    <source>
        <strain evidence="4 5">JCM 14330</strain>
    </source>
</reference>
<dbReference type="EMBL" id="BAAAEN010000002">
    <property type="protein sequence ID" value="GAA0493691.1"/>
    <property type="molecule type" value="Genomic_DNA"/>
</dbReference>
<evidence type="ECO:0000259" key="3">
    <source>
        <dbReference type="Pfam" id="PF05065"/>
    </source>
</evidence>
<dbReference type="NCBIfam" id="TIGR01554">
    <property type="entry name" value="major_cap_HK97"/>
    <property type="match status" value="1"/>
</dbReference>
<feature type="domain" description="Phage capsid-like C-terminal" evidence="3">
    <location>
        <begin position="125"/>
        <end position="397"/>
    </location>
</feature>
<dbReference type="Pfam" id="PF05065">
    <property type="entry name" value="Phage_capsid"/>
    <property type="match status" value="1"/>
</dbReference>
<dbReference type="SUPFAM" id="SSF56563">
    <property type="entry name" value="Major capsid protein gp5"/>
    <property type="match status" value="1"/>
</dbReference>
<evidence type="ECO:0000256" key="2">
    <source>
        <dbReference type="SAM" id="Coils"/>
    </source>
</evidence>
<evidence type="ECO:0000256" key="1">
    <source>
        <dbReference type="ARBA" id="ARBA00004328"/>
    </source>
</evidence>
<dbReference type="RefSeq" id="WP_343927157.1">
    <property type="nucleotide sequence ID" value="NZ_BAAAEN010000002.1"/>
</dbReference>
<organism evidence="4 5">
    <name type="scientific">Pigmentiphaga daeguensis</name>
    <dbReference type="NCBI Taxonomy" id="414049"/>
    <lineage>
        <taxon>Bacteria</taxon>
        <taxon>Pseudomonadati</taxon>
        <taxon>Pseudomonadota</taxon>
        <taxon>Betaproteobacteria</taxon>
        <taxon>Burkholderiales</taxon>
        <taxon>Alcaligenaceae</taxon>
        <taxon>Pigmentiphaga</taxon>
    </lineage>
</organism>
<name>A0ABN1BAI3_9BURK</name>
<comment type="caution">
    <text evidence="4">The sequence shown here is derived from an EMBL/GenBank/DDBJ whole genome shotgun (WGS) entry which is preliminary data.</text>
</comment>
<accession>A0ABN1BAI3</accession>